<proteinExistence type="predicted"/>
<sequence length="83" mass="9305">MSQDREPFAGDVLLDLAYSGRLVLGTDEAEARIAELRRTLAFGYAQLADPDFDGAGDRLRELLRELPKYVEAFQLATKSFTPR</sequence>
<dbReference type="Proteomes" id="UP000093695">
    <property type="component" value="Chromosome"/>
</dbReference>
<keyword evidence="2" id="KW-1185">Reference proteome</keyword>
<dbReference type="AlphaFoldDB" id="A0A193C2L0"/>
<protein>
    <submittedName>
        <fullName evidence="1">Uncharacterized protein</fullName>
    </submittedName>
</protein>
<evidence type="ECO:0000313" key="2">
    <source>
        <dbReference type="Proteomes" id="UP000093695"/>
    </source>
</evidence>
<evidence type="ECO:0000313" key="1">
    <source>
        <dbReference type="EMBL" id="ANN18717.1"/>
    </source>
</evidence>
<gene>
    <name evidence="1" type="ORF">SD37_25885</name>
</gene>
<dbReference type="RefSeq" id="WP_044851196.1">
    <property type="nucleotide sequence ID" value="NZ_CP016174.1"/>
</dbReference>
<accession>A0A193C2L0</accession>
<name>A0A193C2L0_AMYOR</name>
<dbReference type="KEGG" id="aori:SD37_25885"/>
<dbReference type="EMBL" id="CP016174">
    <property type="protein sequence ID" value="ANN18717.1"/>
    <property type="molecule type" value="Genomic_DNA"/>
</dbReference>
<organism evidence="1 2">
    <name type="scientific">Amycolatopsis orientalis</name>
    <name type="common">Nocardia orientalis</name>
    <dbReference type="NCBI Taxonomy" id="31958"/>
    <lineage>
        <taxon>Bacteria</taxon>
        <taxon>Bacillati</taxon>
        <taxon>Actinomycetota</taxon>
        <taxon>Actinomycetes</taxon>
        <taxon>Pseudonocardiales</taxon>
        <taxon>Pseudonocardiaceae</taxon>
        <taxon>Amycolatopsis</taxon>
    </lineage>
</organism>
<reference evidence="1 2" key="1">
    <citation type="journal article" date="2015" name="Genome Announc.">
        <title>Draft Genome Sequence of Norvancomycin-Producing Strain Amycolatopsis orientalis CPCC200066.</title>
        <authorList>
            <person name="Lei X."/>
            <person name="Yuan F."/>
            <person name="Shi Y."/>
            <person name="Li X."/>
            <person name="Wang L."/>
            <person name="Hong B."/>
        </authorList>
    </citation>
    <scope>NUCLEOTIDE SEQUENCE [LARGE SCALE GENOMIC DNA]</scope>
    <source>
        <strain evidence="1 2">B-37</strain>
    </source>
</reference>